<evidence type="ECO:0000259" key="2">
    <source>
        <dbReference type="Pfam" id="PF22124"/>
    </source>
</evidence>
<dbReference type="PANTHER" id="PTHR31084">
    <property type="entry name" value="ALPHA-L-FUCOSIDASE 2"/>
    <property type="match status" value="1"/>
</dbReference>
<dbReference type="InterPro" id="IPR012341">
    <property type="entry name" value="6hp_glycosidase-like_sf"/>
</dbReference>
<dbReference type="Gene3D" id="1.50.10.10">
    <property type="match status" value="1"/>
</dbReference>
<feature type="domain" description="Glycosyl hydrolase family 95 N-terminal" evidence="1">
    <location>
        <begin position="20"/>
        <end position="285"/>
    </location>
</feature>
<dbReference type="RefSeq" id="WP_183975054.1">
    <property type="nucleotide sequence ID" value="NZ_JACHEB010000003.1"/>
</dbReference>
<dbReference type="GO" id="GO:0004560">
    <property type="term" value="F:alpha-L-fucosidase activity"/>
    <property type="evidence" value="ECO:0007669"/>
    <property type="project" value="TreeGrafter"/>
</dbReference>
<keyword evidence="4" id="KW-1185">Reference proteome</keyword>
<evidence type="ECO:0000313" key="4">
    <source>
        <dbReference type="Proteomes" id="UP000535182"/>
    </source>
</evidence>
<name>A0A9X0QCW1_9BACT</name>
<dbReference type="InterPro" id="IPR008928">
    <property type="entry name" value="6-hairpin_glycosidase_sf"/>
</dbReference>
<dbReference type="GO" id="GO:0005975">
    <property type="term" value="P:carbohydrate metabolic process"/>
    <property type="evidence" value="ECO:0007669"/>
    <property type="project" value="InterPro"/>
</dbReference>
<reference evidence="3 4" key="1">
    <citation type="submission" date="2020-08" db="EMBL/GenBank/DDBJ databases">
        <title>Genomic Encyclopedia of Type Strains, Phase IV (KMG-V): Genome sequencing to study the core and pangenomes of soil and plant-associated prokaryotes.</title>
        <authorList>
            <person name="Whitman W."/>
        </authorList>
    </citation>
    <scope>NUCLEOTIDE SEQUENCE [LARGE SCALE GENOMIC DNA]</scope>
    <source>
        <strain evidence="3 4">X5P2</strain>
    </source>
</reference>
<comment type="caution">
    <text evidence="3">The sequence shown here is derived from an EMBL/GenBank/DDBJ whole genome shotgun (WGS) entry which is preliminary data.</text>
</comment>
<dbReference type="Proteomes" id="UP000535182">
    <property type="component" value="Unassembled WGS sequence"/>
</dbReference>
<evidence type="ECO:0000313" key="3">
    <source>
        <dbReference type="EMBL" id="MBB5327958.1"/>
    </source>
</evidence>
<organism evidence="3 4">
    <name type="scientific">Tunturiibacter gelidiferens</name>
    <dbReference type="NCBI Taxonomy" id="3069689"/>
    <lineage>
        <taxon>Bacteria</taxon>
        <taxon>Pseudomonadati</taxon>
        <taxon>Acidobacteriota</taxon>
        <taxon>Terriglobia</taxon>
        <taxon>Terriglobales</taxon>
        <taxon>Acidobacteriaceae</taxon>
        <taxon>Tunturiibacter</taxon>
    </lineage>
</organism>
<evidence type="ECO:0000259" key="1">
    <source>
        <dbReference type="Pfam" id="PF14498"/>
    </source>
</evidence>
<dbReference type="SUPFAM" id="SSF48208">
    <property type="entry name" value="Six-hairpin glycosidases"/>
    <property type="match status" value="1"/>
</dbReference>
<dbReference type="Pfam" id="PF14498">
    <property type="entry name" value="Glyco_hyd_65N_2"/>
    <property type="match status" value="1"/>
</dbReference>
<dbReference type="AlphaFoldDB" id="A0A9X0QCW1"/>
<dbReference type="InterPro" id="IPR027414">
    <property type="entry name" value="GH95_N_dom"/>
</dbReference>
<gene>
    <name evidence="3" type="ORF">HDF14_001564</name>
</gene>
<proteinExistence type="predicted"/>
<dbReference type="Pfam" id="PF22124">
    <property type="entry name" value="Glyco_hydro_95_cat"/>
    <property type="match status" value="1"/>
</dbReference>
<evidence type="ECO:0008006" key="5">
    <source>
        <dbReference type="Google" id="ProtNLM"/>
    </source>
</evidence>
<dbReference type="PANTHER" id="PTHR31084:SF0">
    <property type="entry name" value="ALPHA-L-FUCOSIDASE 2"/>
    <property type="match status" value="1"/>
</dbReference>
<dbReference type="Gene3D" id="2.60.40.1180">
    <property type="entry name" value="Golgi alpha-mannosidase II"/>
    <property type="match status" value="1"/>
</dbReference>
<sequence>MSLADRIRLGAVPKRGMCSTVPGTTEDDGLLTGDGKMWVEVFGDPFAEQIIFHQESLLQSWKGKPLEAPKIAYILPEVRKLMLEGEYKKALDLSLAAAEKGETKPGTNNLRPHPAFDMRIETPGQHAVQNYLRTTDFESGEVKTVWTDEQGQWERRTFVSRPDNVVVQLFTAPNDGAINATLRLDTSIVMGSGRTDIPANRRETIRIADGGGQPLHLHEPGTPGIHLDRSVDASHFILQGHYVVDQGTPGYASVTRVIVDGGSTNSEGDALVLRGVHSLTLITRIEAYQDLEQKDINALKAAVDQITPNYGVLLARHRPGQASVIDRVSVNFGGDSLHSMSGEEMLTDQRTRFGYNPALLEDLLDMGRYWLYLRTGDFTPMWGHVNVNVNLQISGAVMGDLPESIKAYTHWVESELPDAQTNAKNIFGARGALFGIHPTQEGGPLIHFDYGWPHHYWISAGGWMYSPIWDYYLATGDRQFLREHVMPGLRELALFYEDYLKEKDKNGNYIFVPSYSPENYPRNSERSPAVINATMDISVCREVLTHVIEASQVLGENAEEIPRWEAMLAKLPPYLLDTDGALKEWAWPILEENQDHRHVSHLYGAWPGDEFTPDATPVLARASSIASRKRAQGNDSAHGILHRGLAAARLKDSYLVNFDLKQILEQGYVNASLTTMHNPYAIPSPDPQGALPTLIMEMLLYSRPGVIGLLPANPDSLTEGSIKGIVSRTRAKIDDLTWNLKTRTIDVTISSQVDQTIKLFVRHGIERVDASSGILVGSVVPGSVECTVRLTKAHPITLHFNIGSEDRAGWIRASALLPND</sequence>
<feature type="domain" description="Glycosyl hydrolase family 95 catalytic" evidence="2">
    <location>
        <begin position="313"/>
        <end position="682"/>
    </location>
</feature>
<dbReference type="EMBL" id="JACHEB010000003">
    <property type="protein sequence ID" value="MBB5327958.1"/>
    <property type="molecule type" value="Genomic_DNA"/>
</dbReference>
<accession>A0A9X0QCW1</accession>
<dbReference type="InterPro" id="IPR054363">
    <property type="entry name" value="GH95_cat"/>
</dbReference>
<protein>
    <recommendedName>
        <fullName evidence="5">Glycoside hydrolase family 95 protein</fullName>
    </recommendedName>
</protein>
<dbReference type="InterPro" id="IPR013780">
    <property type="entry name" value="Glyco_hydro_b"/>
</dbReference>